<evidence type="ECO:0000313" key="3">
    <source>
        <dbReference type="Proteomes" id="UP001218218"/>
    </source>
</evidence>
<name>A0AAD6Z6F6_9AGAR</name>
<feature type="region of interest" description="Disordered" evidence="1">
    <location>
        <begin position="161"/>
        <end position="181"/>
    </location>
</feature>
<accession>A0AAD6Z6F6</accession>
<gene>
    <name evidence="2" type="ORF">DFH08DRAFT_823886</name>
</gene>
<keyword evidence="3" id="KW-1185">Reference proteome</keyword>
<evidence type="ECO:0000256" key="1">
    <source>
        <dbReference type="SAM" id="MobiDB-lite"/>
    </source>
</evidence>
<dbReference type="EMBL" id="JARIHO010000085">
    <property type="protein sequence ID" value="KAJ7308600.1"/>
    <property type="molecule type" value="Genomic_DNA"/>
</dbReference>
<protein>
    <submittedName>
        <fullName evidence="2">Uncharacterized protein</fullName>
    </submittedName>
</protein>
<sequence>MSATNIRMLSALVNVGIKYHENDAGDYPEDTFWQDLKYTAQAFDFLKVFENPDGDNIQPCVRTLRSQAIANQPYDYKDWDSATQAFASMDHPPLDKLRTVRLRGYLPKEFVRYVCQGATGITDLELALLDRPIGSSNYANERQNPPPGWKHIESEVDGDAWLDGEDEDTASDKDSDAEDYEHEECVAPRALPTLLDSGIDLAAHFSSLTRLTLLRPAESYPGLDMQEWAALIRATRGTLEHLVLDQRPFGEEIETDATGDTEFLVRYPYGPGYERFVEHGLPVLLEENAQWPNLESIRLYGFDVPSEMAEKHSSSLQPQKLGLQVEARFKPLGVDVRSGIGRRMLYEDDDGVVRPRGDGRAGRGGGGIARLLIYASAVISGKFPSTKLNADCTTFFTQLLPR</sequence>
<comment type="caution">
    <text evidence="2">The sequence shown here is derived from an EMBL/GenBank/DDBJ whole genome shotgun (WGS) entry which is preliminary data.</text>
</comment>
<organism evidence="2 3">
    <name type="scientific">Mycena albidolilacea</name>
    <dbReference type="NCBI Taxonomy" id="1033008"/>
    <lineage>
        <taxon>Eukaryota</taxon>
        <taxon>Fungi</taxon>
        <taxon>Dikarya</taxon>
        <taxon>Basidiomycota</taxon>
        <taxon>Agaricomycotina</taxon>
        <taxon>Agaricomycetes</taxon>
        <taxon>Agaricomycetidae</taxon>
        <taxon>Agaricales</taxon>
        <taxon>Marasmiineae</taxon>
        <taxon>Mycenaceae</taxon>
        <taxon>Mycena</taxon>
    </lineage>
</organism>
<dbReference type="AlphaFoldDB" id="A0AAD6Z6F6"/>
<dbReference type="Proteomes" id="UP001218218">
    <property type="component" value="Unassembled WGS sequence"/>
</dbReference>
<proteinExistence type="predicted"/>
<evidence type="ECO:0000313" key="2">
    <source>
        <dbReference type="EMBL" id="KAJ7308600.1"/>
    </source>
</evidence>
<reference evidence="2" key="1">
    <citation type="submission" date="2023-03" db="EMBL/GenBank/DDBJ databases">
        <title>Massive genome expansion in bonnet fungi (Mycena s.s.) driven by repeated elements and novel gene families across ecological guilds.</title>
        <authorList>
            <consortium name="Lawrence Berkeley National Laboratory"/>
            <person name="Harder C.B."/>
            <person name="Miyauchi S."/>
            <person name="Viragh M."/>
            <person name="Kuo A."/>
            <person name="Thoen E."/>
            <person name="Andreopoulos B."/>
            <person name="Lu D."/>
            <person name="Skrede I."/>
            <person name="Drula E."/>
            <person name="Henrissat B."/>
            <person name="Morin E."/>
            <person name="Kohler A."/>
            <person name="Barry K."/>
            <person name="LaButti K."/>
            <person name="Morin E."/>
            <person name="Salamov A."/>
            <person name="Lipzen A."/>
            <person name="Mereny Z."/>
            <person name="Hegedus B."/>
            <person name="Baldrian P."/>
            <person name="Stursova M."/>
            <person name="Weitz H."/>
            <person name="Taylor A."/>
            <person name="Grigoriev I.V."/>
            <person name="Nagy L.G."/>
            <person name="Martin F."/>
            <person name="Kauserud H."/>
        </authorList>
    </citation>
    <scope>NUCLEOTIDE SEQUENCE</scope>
    <source>
        <strain evidence="2">CBHHK002</strain>
    </source>
</reference>